<dbReference type="PANTHER" id="PTHR22624">
    <property type="entry name" value="CYSTEINE PROTEASE ATG4"/>
    <property type="match status" value="1"/>
</dbReference>
<keyword evidence="7" id="KW-0788">Thiol protease</keyword>
<evidence type="ECO:0000313" key="14">
    <source>
        <dbReference type="Ensembl" id="ENSLLTP00000013857.1"/>
    </source>
</evidence>
<evidence type="ECO:0000256" key="9">
    <source>
        <dbReference type="ARBA" id="ARBA00023006"/>
    </source>
</evidence>
<dbReference type="GO" id="GO:0000423">
    <property type="term" value="P:mitophagy"/>
    <property type="evidence" value="ECO:0007669"/>
    <property type="project" value="TreeGrafter"/>
</dbReference>
<evidence type="ECO:0000256" key="5">
    <source>
        <dbReference type="ARBA" id="ARBA00022670"/>
    </source>
</evidence>
<reference evidence="14" key="1">
    <citation type="submission" date="2025-08" db="UniProtKB">
        <authorList>
            <consortium name="Ensembl"/>
        </authorList>
    </citation>
    <scope>IDENTIFICATION</scope>
</reference>
<evidence type="ECO:0000256" key="6">
    <source>
        <dbReference type="ARBA" id="ARBA00022801"/>
    </source>
</evidence>
<dbReference type="Pfam" id="PF03416">
    <property type="entry name" value="Peptidase_C54"/>
    <property type="match status" value="1"/>
</dbReference>
<dbReference type="GO" id="GO:0000045">
    <property type="term" value="P:autophagosome assembly"/>
    <property type="evidence" value="ECO:0007669"/>
    <property type="project" value="TreeGrafter"/>
</dbReference>
<dbReference type="GO" id="GO:0034727">
    <property type="term" value="P:piecemeal microautophagy of the nucleus"/>
    <property type="evidence" value="ECO:0007669"/>
    <property type="project" value="TreeGrafter"/>
</dbReference>
<reference evidence="14" key="2">
    <citation type="submission" date="2025-09" db="UniProtKB">
        <authorList>
            <consortium name="Ensembl"/>
        </authorList>
    </citation>
    <scope>IDENTIFICATION</scope>
</reference>
<dbReference type="InterPro" id="IPR046792">
    <property type="entry name" value="Peptidase_C54_cat"/>
</dbReference>
<keyword evidence="3" id="KW-0813">Transport</keyword>
<comment type="catalytic activity">
    <reaction evidence="11">
        <text>[protein]-C-terminal L-amino acid-glycyl-phosphatidylethanolamide + H2O = [protein]-C-terminal L-amino acid-glycine + a 1,2-diacyl-sn-glycero-3-phosphoethanolamine</text>
        <dbReference type="Rhea" id="RHEA:67548"/>
        <dbReference type="Rhea" id="RHEA-COMP:17323"/>
        <dbReference type="Rhea" id="RHEA-COMP:17324"/>
        <dbReference type="ChEBI" id="CHEBI:15377"/>
        <dbReference type="ChEBI" id="CHEBI:64612"/>
        <dbReference type="ChEBI" id="CHEBI:172940"/>
        <dbReference type="ChEBI" id="CHEBI:172941"/>
    </reaction>
    <physiologicalReaction direction="left-to-right" evidence="11">
        <dbReference type="Rhea" id="RHEA:67549"/>
    </physiologicalReaction>
</comment>
<keyword evidence="15" id="KW-1185">Reference proteome</keyword>
<evidence type="ECO:0000313" key="15">
    <source>
        <dbReference type="Proteomes" id="UP000694406"/>
    </source>
</evidence>
<proteinExistence type="inferred from homology"/>
<keyword evidence="4 12" id="KW-0963">Cytoplasm</keyword>
<dbReference type="EC" id="3.4.22.-" evidence="12"/>
<dbReference type="GO" id="GO:0019786">
    <property type="term" value="F:protein-phosphatidylethanolamide deconjugating activity"/>
    <property type="evidence" value="ECO:0007669"/>
    <property type="project" value="InterPro"/>
</dbReference>
<dbReference type="SUPFAM" id="SSF54001">
    <property type="entry name" value="Cysteine proteinases"/>
    <property type="match status" value="1"/>
</dbReference>
<evidence type="ECO:0000256" key="8">
    <source>
        <dbReference type="ARBA" id="ARBA00022927"/>
    </source>
</evidence>
<evidence type="ECO:0000256" key="3">
    <source>
        <dbReference type="ARBA" id="ARBA00022448"/>
    </source>
</evidence>
<evidence type="ECO:0000256" key="7">
    <source>
        <dbReference type="ARBA" id="ARBA00022807"/>
    </source>
</evidence>
<feature type="domain" description="Peptidase C54 catalytic" evidence="13">
    <location>
        <begin position="23"/>
        <end position="236"/>
    </location>
</feature>
<dbReference type="GO" id="GO:0015031">
    <property type="term" value="P:protein transport"/>
    <property type="evidence" value="ECO:0007669"/>
    <property type="project" value="UniProtKB-KW"/>
</dbReference>
<dbReference type="GO" id="GO:0035973">
    <property type="term" value="P:aggrephagy"/>
    <property type="evidence" value="ECO:0007669"/>
    <property type="project" value="TreeGrafter"/>
</dbReference>
<comment type="subcellular location">
    <subcellularLocation>
        <location evidence="1 12">Cytoplasm</location>
    </subcellularLocation>
</comment>
<keyword evidence="8 12" id="KW-0653">Protein transport</keyword>
<organism evidence="14 15">
    <name type="scientific">Laticauda laticaudata</name>
    <name type="common">Blue-ringed sea krait</name>
    <name type="synonym">Blue-lipped sea krait</name>
    <dbReference type="NCBI Taxonomy" id="8630"/>
    <lineage>
        <taxon>Eukaryota</taxon>
        <taxon>Metazoa</taxon>
        <taxon>Chordata</taxon>
        <taxon>Craniata</taxon>
        <taxon>Vertebrata</taxon>
        <taxon>Euteleostomi</taxon>
        <taxon>Lepidosauria</taxon>
        <taxon>Squamata</taxon>
        <taxon>Bifurcata</taxon>
        <taxon>Unidentata</taxon>
        <taxon>Episquamata</taxon>
        <taxon>Toxicofera</taxon>
        <taxon>Serpentes</taxon>
        <taxon>Colubroidea</taxon>
        <taxon>Elapidae</taxon>
        <taxon>Laticaudinae</taxon>
        <taxon>Laticauda</taxon>
    </lineage>
</organism>
<dbReference type="GO" id="GO:0005737">
    <property type="term" value="C:cytoplasm"/>
    <property type="evidence" value="ECO:0007669"/>
    <property type="project" value="UniProtKB-SubCell"/>
</dbReference>
<evidence type="ECO:0000256" key="10">
    <source>
        <dbReference type="ARBA" id="ARBA00029289"/>
    </source>
</evidence>
<evidence type="ECO:0000256" key="1">
    <source>
        <dbReference type="ARBA" id="ARBA00004496"/>
    </source>
</evidence>
<protein>
    <recommendedName>
        <fullName evidence="12">Cysteine protease</fullName>
        <ecNumber evidence="12">3.4.22.-</ecNumber>
    </recommendedName>
</protein>
<dbReference type="InterPro" id="IPR005078">
    <property type="entry name" value="Peptidase_C54"/>
</dbReference>
<dbReference type="GeneTree" id="ENSGT00530000063000"/>
<dbReference type="PANTHER" id="PTHR22624:SF36">
    <property type="entry name" value="CYSTEINE PROTEASE ATG4D"/>
    <property type="match status" value="1"/>
</dbReference>
<evidence type="ECO:0000256" key="11">
    <source>
        <dbReference type="ARBA" id="ARBA00029362"/>
    </source>
</evidence>
<dbReference type="InterPro" id="IPR038765">
    <property type="entry name" value="Papain-like_cys_pep_sf"/>
</dbReference>
<dbReference type="AlphaFoldDB" id="A0A8C5WU36"/>
<accession>A0A8C5WU36</accession>
<keyword evidence="5 12" id="KW-0645">Protease</keyword>
<dbReference type="Ensembl" id="ENSLLTT00000014401.1">
    <property type="protein sequence ID" value="ENSLLTP00000013857.1"/>
    <property type="gene ID" value="ENSLLTG00000010613.1"/>
</dbReference>
<evidence type="ECO:0000256" key="12">
    <source>
        <dbReference type="RuleBase" id="RU363115"/>
    </source>
</evidence>
<evidence type="ECO:0000256" key="4">
    <source>
        <dbReference type="ARBA" id="ARBA00022490"/>
    </source>
</evidence>
<comment type="function">
    <text evidence="12">Cysteine protease that plays a key role in autophagy by mediating both proteolytic activation and delipidation of ATG8 family proteins.</text>
</comment>
<dbReference type="GO" id="GO:0016485">
    <property type="term" value="P:protein processing"/>
    <property type="evidence" value="ECO:0007669"/>
    <property type="project" value="TreeGrafter"/>
</dbReference>
<sequence>MGFGELDGLLSFLIFLDFVFHFSDWTWTIGPWELWAHRHTRRSDELEKECYHRKIISWFADQPQAPFGIHQLVDLGHNSGKKAGDWYGPSVTAHILRKAVDCSIEAGNLVIYVSQDCTVYKGDVGNLAKKNNSRTPWDPEAEWKAVIILVPMRLGGETFNPAYVECIKELLKLDFCIGIIGGKPKHSLYFVGYQDDFLLYLDPHYCQPFVDTTKENFPVEVSIYQYLFELKESNMQKPTEVGVLLPPGCPSLSHLLFCSHNGPSFWCALASAHPWLPVLLLASLPSWEYCSWHPAGLLLPGADTGRVGPEL</sequence>
<dbReference type="Proteomes" id="UP000694406">
    <property type="component" value="Unplaced"/>
</dbReference>
<evidence type="ECO:0000256" key="2">
    <source>
        <dbReference type="ARBA" id="ARBA00010958"/>
    </source>
</evidence>
<evidence type="ECO:0000259" key="13">
    <source>
        <dbReference type="Pfam" id="PF03416"/>
    </source>
</evidence>
<keyword evidence="9 12" id="KW-0072">Autophagy</keyword>
<dbReference type="GO" id="GO:0004197">
    <property type="term" value="F:cysteine-type endopeptidase activity"/>
    <property type="evidence" value="ECO:0007669"/>
    <property type="project" value="TreeGrafter"/>
</dbReference>
<name>A0A8C5WU36_LATLA</name>
<comment type="catalytic activity">
    <reaction evidence="10">
        <text>[protein]-C-terminal L-amino acid-glycyl-phosphatidylserine + H2O = [protein]-C-terminal L-amino acid-glycine + a 1,2-diacyl-sn-glycero-3-phospho-L-serine</text>
        <dbReference type="Rhea" id="RHEA:67576"/>
        <dbReference type="Rhea" id="RHEA-COMP:17324"/>
        <dbReference type="Rhea" id="RHEA-COMP:17326"/>
        <dbReference type="ChEBI" id="CHEBI:15377"/>
        <dbReference type="ChEBI" id="CHEBI:57262"/>
        <dbReference type="ChEBI" id="CHEBI:172940"/>
        <dbReference type="ChEBI" id="CHEBI:172942"/>
    </reaction>
    <physiologicalReaction direction="left-to-right" evidence="10">
        <dbReference type="Rhea" id="RHEA:67577"/>
    </physiologicalReaction>
</comment>
<keyword evidence="6 12" id="KW-0378">Hydrolase</keyword>
<comment type="similarity">
    <text evidence="2 12">Belongs to the peptidase C54 family.</text>
</comment>